<feature type="transmembrane region" description="Helical" evidence="2">
    <location>
        <begin position="12"/>
        <end position="36"/>
    </location>
</feature>
<reference evidence="4 5" key="1">
    <citation type="submission" date="2023-04" db="EMBL/GenBank/DDBJ databases">
        <title>Genome Encyclopedia of Bacteria and Archaea VI: Functional Genomics of Type Strains.</title>
        <authorList>
            <person name="Whitman W."/>
        </authorList>
    </citation>
    <scope>NUCLEOTIDE SEQUENCE [LARGE SCALE GENOMIC DNA]</scope>
    <source>
        <strain evidence="4 5">SG_E_30_P1</strain>
    </source>
</reference>
<keyword evidence="2" id="KW-0472">Membrane</keyword>
<dbReference type="PANTHER" id="PTHR30576:SF20">
    <property type="entry name" value="QUINOVOSAMINEPHOSPHOTRANSFERAE-RELATED"/>
    <property type="match status" value="1"/>
</dbReference>
<evidence type="ECO:0000313" key="4">
    <source>
        <dbReference type="EMBL" id="MDH6180260.1"/>
    </source>
</evidence>
<keyword evidence="2" id="KW-0812">Transmembrane</keyword>
<accession>A0ABT6KJY4</accession>
<comment type="similarity">
    <text evidence="1">Belongs to the bacterial sugar transferase family.</text>
</comment>
<name>A0ABT6KJY4_9MICO</name>
<evidence type="ECO:0000256" key="1">
    <source>
        <dbReference type="ARBA" id="ARBA00006464"/>
    </source>
</evidence>
<dbReference type="InterPro" id="IPR003362">
    <property type="entry name" value="Bact_transf"/>
</dbReference>
<evidence type="ECO:0000256" key="2">
    <source>
        <dbReference type="SAM" id="Phobius"/>
    </source>
</evidence>
<comment type="caution">
    <text evidence="4">The sequence shown here is derived from an EMBL/GenBank/DDBJ whole genome shotgun (WGS) entry which is preliminary data.</text>
</comment>
<keyword evidence="5" id="KW-1185">Reference proteome</keyword>
<dbReference type="Proteomes" id="UP001160142">
    <property type="component" value="Unassembled WGS sequence"/>
</dbReference>
<organism evidence="4 5">
    <name type="scientific">Antiquaquibacter oligotrophicus</name>
    <dbReference type="NCBI Taxonomy" id="2880260"/>
    <lineage>
        <taxon>Bacteria</taxon>
        <taxon>Bacillati</taxon>
        <taxon>Actinomycetota</taxon>
        <taxon>Actinomycetes</taxon>
        <taxon>Micrococcales</taxon>
        <taxon>Microbacteriaceae</taxon>
        <taxon>Antiquaquibacter</taxon>
    </lineage>
</organism>
<sequence length="223" mass="25292">MYSAVKRGLDFAASVLILVVLTPILLPIMLALRLTGEGEVFYKQKRVGYRNEDFGIWKFATMLKNSPNMGTGSLTVRGDPRVTPVGKYLRATKVNELPQLLNVVTGEMSFVGPRPQMQIDFDVYPQHVRETIYSVRPGITGIGSIVFRDEERLLSVPGRDPRAFYADYIAPYKGELEMWYLRRKSLVTDIRLVFHTAWAVVAPQSGAIFRAFPDLPPRPDWLE</sequence>
<gene>
    <name evidence="4" type="ORF">M2152_000442</name>
</gene>
<proteinExistence type="inferred from homology"/>
<feature type="domain" description="Bacterial sugar transferase" evidence="3">
    <location>
        <begin position="6"/>
        <end position="201"/>
    </location>
</feature>
<evidence type="ECO:0000313" key="5">
    <source>
        <dbReference type="Proteomes" id="UP001160142"/>
    </source>
</evidence>
<evidence type="ECO:0000259" key="3">
    <source>
        <dbReference type="Pfam" id="PF02397"/>
    </source>
</evidence>
<protein>
    <submittedName>
        <fullName evidence="4">Lipopolysaccharide/colanic/teichoic acid biosynthesis glycosyltransferase</fullName>
    </submittedName>
</protein>
<dbReference type="RefSeq" id="WP_322132623.1">
    <property type="nucleotide sequence ID" value="NZ_CP085036.1"/>
</dbReference>
<keyword evidence="2" id="KW-1133">Transmembrane helix</keyword>
<dbReference type="Pfam" id="PF02397">
    <property type="entry name" value="Bac_transf"/>
    <property type="match status" value="1"/>
</dbReference>
<dbReference type="PANTHER" id="PTHR30576">
    <property type="entry name" value="COLANIC BIOSYNTHESIS UDP-GLUCOSE LIPID CARRIER TRANSFERASE"/>
    <property type="match status" value="1"/>
</dbReference>
<dbReference type="EMBL" id="JARXVQ010000001">
    <property type="protein sequence ID" value="MDH6180260.1"/>
    <property type="molecule type" value="Genomic_DNA"/>
</dbReference>